<dbReference type="InterPro" id="IPR011010">
    <property type="entry name" value="DNA_brk_join_enz"/>
</dbReference>
<evidence type="ECO:0000313" key="4">
    <source>
        <dbReference type="Proteomes" id="UP001189303"/>
    </source>
</evidence>
<dbReference type="SUPFAM" id="SSF56349">
    <property type="entry name" value="DNA breaking-rejoining enzymes"/>
    <property type="match status" value="1"/>
</dbReference>
<organism evidence="3 4">
    <name type="scientific">Ralstonia pickettii</name>
    <name type="common">Burkholderia pickettii</name>
    <dbReference type="NCBI Taxonomy" id="329"/>
    <lineage>
        <taxon>Bacteria</taxon>
        <taxon>Pseudomonadati</taxon>
        <taxon>Pseudomonadota</taxon>
        <taxon>Betaproteobacteria</taxon>
        <taxon>Burkholderiales</taxon>
        <taxon>Burkholderiaceae</taxon>
        <taxon>Ralstonia</taxon>
    </lineage>
</organism>
<evidence type="ECO:0000256" key="1">
    <source>
        <dbReference type="ARBA" id="ARBA00023172"/>
    </source>
</evidence>
<evidence type="ECO:0000313" key="3">
    <source>
        <dbReference type="EMBL" id="CAJ0730468.1"/>
    </source>
</evidence>
<dbReference type="InterPro" id="IPR002104">
    <property type="entry name" value="Integrase_catalytic"/>
</dbReference>
<gene>
    <name evidence="3" type="ORF">R38712_04391</name>
</gene>
<keyword evidence="1" id="KW-0233">DNA recombination</keyword>
<reference evidence="3 4" key="1">
    <citation type="submission" date="2023-07" db="EMBL/GenBank/DDBJ databases">
        <authorList>
            <person name="Peeters C."/>
        </authorList>
    </citation>
    <scope>NUCLEOTIDE SEQUENCE [LARGE SCALE GENOMIC DNA]</scope>
    <source>
        <strain evidence="3 4">R-38712</strain>
    </source>
</reference>
<dbReference type="Gene3D" id="1.10.443.10">
    <property type="entry name" value="Intergrase catalytic core"/>
    <property type="match status" value="1"/>
</dbReference>
<feature type="domain" description="Tyr recombinase" evidence="2">
    <location>
        <begin position="398"/>
        <end position="637"/>
    </location>
</feature>
<name>A0ABN9I6T4_RALPI</name>
<proteinExistence type="predicted"/>
<dbReference type="PROSITE" id="PS51898">
    <property type="entry name" value="TYR_RECOMBINASE"/>
    <property type="match status" value="1"/>
</dbReference>
<comment type="caution">
    <text evidence="3">The sequence shown here is derived from an EMBL/GenBank/DDBJ whole genome shotgun (WGS) entry which is preliminary data.</text>
</comment>
<sequence length="646" mass="73523">MPNAPLTYSMLLEEQNRQVDHGEINPQTAANRASALRAFLRANHIAEVDVVGSEMRTHFPSAIERLINEQQAQGRSARSISNTRAALSPWKRAVIIYDEICAVNSDQPTPFQSELLKLVGDLPAKRVARHTGVPVDMFRGWLKGRKPQSVSIKYVHRIEHFFGLQRDSLVSLAGLGKVSRRHTQAGEAASIEYRETLGKRSQDRYWLKPSESSPLRQQWMDLMSYKTDLVPELERSEAGRWSFAPIPVMKETAATWWSFYDGVEVPSARPGWAKVAGYLGWMARPAHQGGAGIPEEELQTLAWFAVPGGYVKQYCEWVKNRGNGKYNNSILEFFGMMNWMLRPVDGYLFQRPDLQMSLPVRYHSLNWQDMCRQQHEVCSRLQKALRSQVRPSRNPFEPLTPVIELDDPLEAVADMMQRMRLDRPIGNPVDEAIWARDILLIKLLTTNALRIRNVATLCYSPQFVDGRKADNRPALYKRTDGSWWIFVPKHLLKNRRGPAVRDYDAPVHASATRDLERYLFRHRDSLMRNPTELVFLVAAKGNGYSGRSVDQTDSSPDPKHFPSLYLSRRVHALTKRYLLRSDGIGPHSFRHIVATAILKSEDGDIKTAALVLNDRESTVEKHYSGMRSGDGVKRMGDLLGATLNRM</sequence>
<accession>A0ABN9I6T4</accession>
<keyword evidence="4" id="KW-1185">Reference proteome</keyword>
<dbReference type="InterPro" id="IPR013762">
    <property type="entry name" value="Integrase-like_cat_sf"/>
</dbReference>
<evidence type="ECO:0000259" key="2">
    <source>
        <dbReference type="PROSITE" id="PS51898"/>
    </source>
</evidence>
<dbReference type="RefSeq" id="WP_012762967.1">
    <property type="nucleotide sequence ID" value="NZ_CATWFT010000019.1"/>
</dbReference>
<protein>
    <recommendedName>
        <fullName evidence="2">Tyr recombinase domain-containing protein</fullName>
    </recommendedName>
</protein>
<dbReference type="EMBL" id="CATWFT010000019">
    <property type="protein sequence ID" value="CAJ0730468.1"/>
    <property type="molecule type" value="Genomic_DNA"/>
</dbReference>
<dbReference type="Proteomes" id="UP001189303">
    <property type="component" value="Unassembled WGS sequence"/>
</dbReference>